<keyword evidence="2" id="KW-1185">Reference proteome</keyword>
<gene>
    <name evidence="1" type="ORF">H5410_064865</name>
</gene>
<accession>A0A9J5VYT2</accession>
<evidence type="ECO:0000313" key="1">
    <source>
        <dbReference type="EMBL" id="KAG5568118.1"/>
    </source>
</evidence>
<reference evidence="1" key="1">
    <citation type="submission" date="2020-09" db="EMBL/GenBank/DDBJ databases">
        <title>De no assembly of potato wild relative species, Solanum commersonii.</title>
        <authorList>
            <person name="Cho K."/>
        </authorList>
    </citation>
    <scope>NUCLEOTIDE SEQUENCE</scope>
    <source>
        <strain evidence="1">LZ3.2</strain>
        <tissue evidence="1">Leaf</tissue>
    </source>
</reference>
<name>A0A9J5VYT2_SOLCO</name>
<sequence length="72" mass="7971">LCGGSENDLRIALLTICYNGIFANFNVSNDKANEILKFAKMSITNEVFSSNNGDLPLPKINSSLRFFEKAQI</sequence>
<dbReference type="EMBL" id="JACXVP010000240">
    <property type="protein sequence ID" value="KAG5568118.1"/>
    <property type="molecule type" value="Genomic_DNA"/>
</dbReference>
<feature type="non-terminal residue" evidence="1">
    <location>
        <position position="72"/>
    </location>
</feature>
<protein>
    <submittedName>
        <fullName evidence="1">Uncharacterized protein</fullName>
    </submittedName>
</protein>
<comment type="caution">
    <text evidence="1">The sequence shown here is derived from an EMBL/GenBank/DDBJ whole genome shotgun (WGS) entry which is preliminary data.</text>
</comment>
<proteinExistence type="predicted"/>
<organism evidence="1 2">
    <name type="scientific">Solanum commersonii</name>
    <name type="common">Commerson's wild potato</name>
    <name type="synonym">Commerson's nightshade</name>
    <dbReference type="NCBI Taxonomy" id="4109"/>
    <lineage>
        <taxon>Eukaryota</taxon>
        <taxon>Viridiplantae</taxon>
        <taxon>Streptophyta</taxon>
        <taxon>Embryophyta</taxon>
        <taxon>Tracheophyta</taxon>
        <taxon>Spermatophyta</taxon>
        <taxon>Magnoliopsida</taxon>
        <taxon>eudicotyledons</taxon>
        <taxon>Gunneridae</taxon>
        <taxon>Pentapetalae</taxon>
        <taxon>asterids</taxon>
        <taxon>lamiids</taxon>
        <taxon>Solanales</taxon>
        <taxon>Solanaceae</taxon>
        <taxon>Solanoideae</taxon>
        <taxon>Solaneae</taxon>
        <taxon>Solanum</taxon>
    </lineage>
</organism>
<feature type="non-terminal residue" evidence="1">
    <location>
        <position position="1"/>
    </location>
</feature>
<evidence type="ECO:0000313" key="2">
    <source>
        <dbReference type="Proteomes" id="UP000824120"/>
    </source>
</evidence>
<dbReference type="Proteomes" id="UP000824120">
    <property type="component" value="Unassembled WGS sequence"/>
</dbReference>
<dbReference type="OrthoDB" id="10392889at2759"/>
<dbReference type="AlphaFoldDB" id="A0A9J5VYT2"/>